<keyword evidence="7 11" id="KW-0560">Oxidoreductase</keyword>
<organism evidence="14 16">
    <name type="scientific">Metamycoplasma hyosynoviae</name>
    <dbReference type="NCBI Taxonomy" id="29559"/>
    <lineage>
        <taxon>Bacteria</taxon>
        <taxon>Bacillati</taxon>
        <taxon>Mycoplasmatota</taxon>
        <taxon>Mycoplasmoidales</taxon>
        <taxon>Metamycoplasmataceae</taxon>
        <taxon>Metamycoplasma</taxon>
    </lineage>
</organism>
<dbReference type="GO" id="GO:0005829">
    <property type="term" value="C:cytosol"/>
    <property type="evidence" value="ECO:0007669"/>
    <property type="project" value="TreeGrafter"/>
</dbReference>
<dbReference type="GO" id="GO:0004477">
    <property type="term" value="F:methenyltetrahydrofolate cyclohydrolase activity"/>
    <property type="evidence" value="ECO:0007669"/>
    <property type="project" value="UniProtKB-UniRule"/>
</dbReference>
<keyword evidence="2 11" id="KW-0554">One-carbon metabolism</keyword>
<evidence type="ECO:0000313" key="14">
    <source>
        <dbReference type="EMBL" id="ASI54047.1"/>
    </source>
</evidence>
<dbReference type="GO" id="GO:0006164">
    <property type="term" value="P:purine nucleotide biosynthetic process"/>
    <property type="evidence" value="ECO:0007669"/>
    <property type="project" value="UniProtKB-KW"/>
</dbReference>
<dbReference type="GO" id="GO:0004488">
    <property type="term" value="F:methylenetetrahydrofolate dehydrogenase (NADP+) activity"/>
    <property type="evidence" value="ECO:0007669"/>
    <property type="project" value="UniProtKB-UniRule"/>
</dbReference>
<reference evidence="14 16" key="1">
    <citation type="submission" date="2014-06" db="EMBL/GenBank/DDBJ databases">
        <title>The Whole Genome Sequence of Mycoplasma hyosynoviae strain ATCC 27095.</title>
        <authorList>
            <person name="Calcutt M.J."/>
            <person name="Foecking M.F."/>
        </authorList>
    </citation>
    <scope>NUCLEOTIDE SEQUENCE [LARGE SCALE GENOMIC DNA]</scope>
    <source>
        <strain evidence="14 16">M60</strain>
    </source>
</reference>
<evidence type="ECO:0000256" key="2">
    <source>
        <dbReference type="ARBA" id="ARBA00022563"/>
    </source>
</evidence>
<dbReference type="KEGG" id="mhyv:MHSN_02565"/>
<dbReference type="EMBL" id="CP008748">
    <property type="protein sequence ID" value="ASI54047.1"/>
    <property type="molecule type" value="Genomic_DNA"/>
</dbReference>
<dbReference type="PRINTS" id="PR00085">
    <property type="entry name" value="THFDHDRGNASE"/>
</dbReference>
<dbReference type="HAMAP" id="MF_01576">
    <property type="entry name" value="THF_DHG_CYH"/>
    <property type="match status" value="1"/>
</dbReference>
<evidence type="ECO:0000259" key="12">
    <source>
        <dbReference type="Pfam" id="PF00763"/>
    </source>
</evidence>
<gene>
    <name evidence="11" type="primary">folD</name>
    <name evidence="14" type="ORF">MHSN_02565</name>
    <name evidence="15" type="ORF">QJ129_01735</name>
</gene>
<dbReference type="GO" id="GO:0035999">
    <property type="term" value="P:tetrahydrofolate interconversion"/>
    <property type="evidence" value="ECO:0007669"/>
    <property type="project" value="UniProtKB-UniRule"/>
</dbReference>
<protein>
    <recommendedName>
        <fullName evidence="11">Bifunctional protein FolD</fullName>
    </recommendedName>
    <domain>
        <recommendedName>
            <fullName evidence="11">Methylenetetrahydrofolate dehydrogenase</fullName>
            <ecNumber evidence="11">1.5.1.5</ecNumber>
        </recommendedName>
    </domain>
    <domain>
        <recommendedName>
            <fullName evidence="11">Methenyltetrahydrofolate cyclohydrolase</fullName>
            <ecNumber evidence="11">3.5.4.9</ecNumber>
        </recommendedName>
    </domain>
</protein>
<dbReference type="Pfam" id="PF02882">
    <property type="entry name" value="THF_DHG_CYH_C"/>
    <property type="match status" value="1"/>
</dbReference>
<evidence type="ECO:0000256" key="4">
    <source>
        <dbReference type="ARBA" id="ARBA00022755"/>
    </source>
</evidence>
<evidence type="ECO:0000256" key="10">
    <source>
        <dbReference type="ARBA" id="ARBA00023268"/>
    </source>
</evidence>
<dbReference type="GO" id="GO:0009086">
    <property type="term" value="P:methionine biosynthetic process"/>
    <property type="evidence" value="ECO:0007669"/>
    <property type="project" value="UniProtKB-KW"/>
</dbReference>
<keyword evidence="16" id="KW-1185">Reference proteome</keyword>
<comment type="function">
    <text evidence="11">Catalyzes the oxidation of 5,10-methylenetetrahydrofolate to 5,10-methenyltetrahydrofolate and then the hydrolysis of 5,10-methenyltetrahydrofolate to 10-formyltetrahydrofolate.</text>
</comment>
<dbReference type="Gene3D" id="3.40.50.10860">
    <property type="entry name" value="Leucine Dehydrogenase, chain A, domain 1"/>
    <property type="match status" value="1"/>
</dbReference>
<dbReference type="PANTHER" id="PTHR48099:SF5">
    <property type="entry name" value="C-1-TETRAHYDROFOLATE SYNTHASE, CYTOPLASMIC"/>
    <property type="match status" value="1"/>
</dbReference>
<feature type="binding site" evidence="11">
    <location>
        <position position="229"/>
    </location>
    <ligand>
        <name>NADP(+)</name>
        <dbReference type="ChEBI" id="CHEBI:58349"/>
    </ligand>
</feature>
<dbReference type="Gene3D" id="3.40.50.720">
    <property type="entry name" value="NAD(P)-binding Rossmann-like Domain"/>
    <property type="match status" value="1"/>
</dbReference>
<keyword evidence="8 11" id="KW-0368">Histidine biosynthesis</keyword>
<dbReference type="InterPro" id="IPR046346">
    <property type="entry name" value="Aminoacid_DH-like_N_sf"/>
</dbReference>
<evidence type="ECO:0000256" key="1">
    <source>
        <dbReference type="ARBA" id="ARBA00004777"/>
    </source>
</evidence>
<evidence type="ECO:0000256" key="5">
    <source>
        <dbReference type="ARBA" id="ARBA00022801"/>
    </source>
</evidence>
<dbReference type="InterPro" id="IPR020631">
    <property type="entry name" value="THF_DH/CycHdrlase_NAD-bd_dom"/>
</dbReference>
<evidence type="ECO:0000313" key="15">
    <source>
        <dbReference type="EMBL" id="MDI3047978.1"/>
    </source>
</evidence>
<comment type="subunit">
    <text evidence="11">Homodimer.</text>
</comment>
<keyword evidence="3 11" id="KW-0028">Amino-acid biosynthesis</keyword>
<dbReference type="RefSeq" id="WP_036441435.1">
    <property type="nucleotide sequence ID" value="NZ_CP008748.1"/>
</dbReference>
<keyword evidence="9 11" id="KW-0486">Methionine biosynthesis</keyword>
<dbReference type="EC" id="1.5.1.5" evidence="11"/>
<evidence type="ECO:0000256" key="7">
    <source>
        <dbReference type="ARBA" id="ARBA00023002"/>
    </source>
</evidence>
<comment type="catalytic activity">
    <reaction evidence="11">
        <text>(6R)-5,10-methenyltetrahydrofolate + H2O = (6R)-10-formyltetrahydrofolate + H(+)</text>
        <dbReference type="Rhea" id="RHEA:23700"/>
        <dbReference type="ChEBI" id="CHEBI:15377"/>
        <dbReference type="ChEBI" id="CHEBI:15378"/>
        <dbReference type="ChEBI" id="CHEBI:57455"/>
        <dbReference type="ChEBI" id="CHEBI:195366"/>
        <dbReference type="EC" id="3.5.4.9"/>
    </reaction>
</comment>
<evidence type="ECO:0000256" key="3">
    <source>
        <dbReference type="ARBA" id="ARBA00022605"/>
    </source>
</evidence>
<dbReference type="PANTHER" id="PTHR48099">
    <property type="entry name" value="C-1-TETRAHYDROFOLATE SYNTHASE, CYTOPLASMIC-RELATED"/>
    <property type="match status" value="1"/>
</dbReference>
<evidence type="ECO:0000256" key="6">
    <source>
        <dbReference type="ARBA" id="ARBA00022857"/>
    </source>
</evidence>
<dbReference type="InterPro" id="IPR020867">
    <property type="entry name" value="THF_DH/CycHdrlase_CS"/>
</dbReference>
<evidence type="ECO:0000256" key="8">
    <source>
        <dbReference type="ARBA" id="ARBA00023102"/>
    </source>
</evidence>
<dbReference type="InterPro" id="IPR000672">
    <property type="entry name" value="THF_DH/CycHdrlase"/>
</dbReference>
<keyword evidence="5 11" id="KW-0378">Hydrolase</keyword>
<evidence type="ECO:0000259" key="13">
    <source>
        <dbReference type="Pfam" id="PF02882"/>
    </source>
</evidence>
<comment type="similarity">
    <text evidence="11">Belongs to the tetrahydrofolate dehydrogenase/cyclohydrolase family.</text>
</comment>
<reference evidence="15" key="2">
    <citation type="submission" date="2023-04" db="EMBL/GenBank/DDBJ databases">
        <title>Genomes of recent Mycoplasma hyosynoviae isolates 2023.</title>
        <authorList>
            <person name="Spergser J."/>
        </authorList>
    </citation>
    <scope>NUCLEOTIDE SEQUENCE</scope>
    <source>
        <strain evidence="15">SN1J23N</strain>
    </source>
</reference>
<dbReference type="Proteomes" id="UP001233782">
    <property type="component" value="Unassembled WGS sequence"/>
</dbReference>
<evidence type="ECO:0000313" key="16">
    <source>
        <dbReference type="Proteomes" id="UP000264882"/>
    </source>
</evidence>
<dbReference type="EC" id="3.5.4.9" evidence="11"/>
<dbReference type="EMBL" id="JASBCP010000002">
    <property type="protein sequence ID" value="MDI3047978.1"/>
    <property type="molecule type" value="Genomic_DNA"/>
</dbReference>
<dbReference type="InterPro" id="IPR020630">
    <property type="entry name" value="THF_DH/CycHdrlase_cat_dom"/>
</dbReference>
<proteinExistence type="inferred from homology"/>
<dbReference type="PROSITE" id="PS00767">
    <property type="entry name" value="THF_DHG_CYH_2"/>
    <property type="match status" value="1"/>
</dbReference>
<name>A0A063YEL9_9BACT</name>
<evidence type="ECO:0000256" key="9">
    <source>
        <dbReference type="ARBA" id="ARBA00023167"/>
    </source>
</evidence>
<dbReference type="Pfam" id="PF00763">
    <property type="entry name" value="THF_DHG_CYH"/>
    <property type="match status" value="1"/>
</dbReference>
<dbReference type="UniPathway" id="UPA00193"/>
<keyword evidence="6 11" id="KW-0521">NADP</keyword>
<comment type="pathway">
    <text evidence="1 11">One-carbon metabolism; tetrahydrofolate interconversion.</text>
</comment>
<comment type="caution">
    <text evidence="11">Lacks conserved residue(s) required for the propagation of feature annotation.</text>
</comment>
<feature type="domain" description="Tetrahydrofolate dehydrogenase/cyclohydrolase catalytic" evidence="12">
    <location>
        <begin position="5"/>
        <end position="121"/>
    </location>
</feature>
<dbReference type="SUPFAM" id="SSF51735">
    <property type="entry name" value="NAD(P)-binding Rossmann-fold domains"/>
    <property type="match status" value="1"/>
</dbReference>
<sequence>MYKLLDGKKYSLEIKEKLAEIFSNIDQKDNTITLGILQVGDLEQSNIYIRHKLKFAEDLNIKTYFKKIAENASFDEIKDAICETANNSTGMIIQLPIMSNKISANELEKLLNYVPKEKDIDGLNDINYELEDHKKAFLPATALGIILLLKEYKINVINNDIAIIGKSKIVGKPLAHYFKKTNNLVRVYDENTSRNDLKNSNIIVVATGQKNPIKLEDIKQNCVIVDVGIHKINGKISGDLDFEIFAQKASFITPVPGGVGPMTVSSLILNLIKSDLIQNPEKISLYKNILHFIEM</sequence>
<dbReference type="SUPFAM" id="SSF53223">
    <property type="entry name" value="Aminoacid dehydrogenase-like, N-terminal domain"/>
    <property type="match status" value="1"/>
</dbReference>
<keyword evidence="4 11" id="KW-0658">Purine biosynthesis</keyword>
<comment type="catalytic activity">
    <reaction evidence="11">
        <text>(6R)-5,10-methylene-5,6,7,8-tetrahydrofolate + NADP(+) = (6R)-5,10-methenyltetrahydrofolate + NADPH</text>
        <dbReference type="Rhea" id="RHEA:22812"/>
        <dbReference type="ChEBI" id="CHEBI:15636"/>
        <dbReference type="ChEBI" id="CHEBI:57455"/>
        <dbReference type="ChEBI" id="CHEBI:57783"/>
        <dbReference type="ChEBI" id="CHEBI:58349"/>
        <dbReference type="EC" id="1.5.1.5"/>
    </reaction>
</comment>
<accession>A0A063YEL9</accession>
<dbReference type="AlphaFoldDB" id="A0A063YEL9"/>
<dbReference type="GO" id="GO:0000105">
    <property type="term" value="P:L-histidine biosynthetic process"/>
    <property type="evidence" value="ECO:0007669"/>
    <property type="project" value="UniProtKB-KW"/>
</dbReference>
<feature type="domain" description="Tetrahydrofolate dehydrogenase/cyclohydrolase NAD(P)-binding" evidence="13">
    <location>
        <begin position="139"/>
        <end position="274"/>
    </location>
</feature>
<evidence type="ECO:0000256" key="11">
    <source>
        <dbReference type="HAMAP-Rule" id="MF_01576"/>
    </source>
</evidence>
<keyword evidence="10 11" id="KW-0511">Multifunctional enzyme</keyword>
<feature type="binding site" evidence="11">
    <location>
        <begin position="165"/>
        <end position="167"/>
    </location>
    <ligand>
        <name>NADP(+)</name>
        <dbReference type="ChEBI" id="CHEBI:58349"/>
    </ligand>
</feature>
<dbReference type="Proteomes" id="UP000264882">
    <property type="component" value="Chromosome"/>
</dbReference>
<dbReference type="InterPro" id="IPR036291">
    <property type="entry name" value="NAD(P)-bd_dom_sf"/>
</dbReference>